<sequence length="455" mass="48024">MADAPEPLLPARTDPVRTDVVLPPEMAAAPVRRVFAALAAAGGEARFVGGAVRDLISGDPIGDIDVATTLEPPAVMAAAAAAGIKAVPTGIEHGTVTLIADRFPVEVTTLRRDVATDGRRAVVAFSRDWAEDARRRDFTVNAISLDLAGRLYDPFDGLSDLAAGRVRFIGDARRRILEDILRILRFFRFQARLGRGEPDRAAVDACREFAERIQALSGERIREEFLRILGGPRVAGGDGILLLMADLGVLDQVLGGIVDTGPLDALIAIEEALDMADAARRLAVLTATCGPAFGAVDHWRRRIERLKPSNQLAARVGAVAEATARLPARPPSPMTVRVAAYREGITTIRDRLFAGWARAQARGTLAADDEAGFRSAIGALSGWNQPHLPLGGADLIALGLKPGPGLGQALSEIEAWWLDEGFAPDRGACLAEARRRFVPIGTSAGGGSSTGGGGS</sequence>
<evidence type="ECO:0000256" key="5">
    <source>
        <dbReference type="ARBA" id="ARBA00022723"/>
    </source>
</evidence>
<dbReference type="GO" id="GO:0000049">
    <property type="term" value="F:tRNA binding"/>
    <property type="evidence" value="ECO:0007669"/>
    <property type="project" value="TreeGrafter"/>
</dbReference>
<evidence type="ECO:0000256" key="1">
    <source>
        <dbReference type="ARBA" id="ARBA00001946"/>
    </source>
</evidence>
<evidence type="ECO:0000313" key="12">
    <source>
        <dbReference type="Proteomes" id="UP000075787"/>
    </source>
</evidence>
<comment type="similarity">
    <text evidence="8">Belongs to the tRNA nucleotidyltransferase/poly(A) polymerase family.</text>
</comment>
<proteinExistence type="inferred from homology"/>
<keyword evidence="4" id="KW-0548">Nucleotidyltransferase</keyword>
<keyword evidence="3" id="KW-0819">tRNA processing</keyword>
<dbReference type="Gene3D" id="3.30.460.10">
    <property type="entry name" value="Beta Polymerase, domain 2"/>
    <property type="match status" value="1"/>
</dbReference>
<dbReference type="InterPro" id="IPR043519">
    <property type="entry name" value="NT_sf"/>
</dbReference>
<dbReference type="SUPFAM" id="SSF81891">
    <property type="entry name" value="Poly A polymerase C-terminal region-like"/>
    <property type="match status" value="1"/>
</dbReference>
<dbReference type="InterPro" id="IPR032828">
    <property type="entry name" value="PolyA_RNA-bd"/>
</dbReference>
<keyword evidence="8" id="KW-0694">RNA-binding</keyword>
<evidence type="ECO:0000256" key="4">
    <source>
        <dbReference type="ARBA" id="ARBA00022695"/>
    </source>
</evidence>
<evidence type="ECO:0000259" key="9">
    <source>
        <dbReference type="Pfam" id="PF01743"/>
    </source>
</evidence>
<organism evidence="11 12">
    <name type="scientific">Tistrella mobilis</name>
    <dbReference type="NCBI Taxonomy" id="171437"/>
    <lineage>
        <taxon>Bacteria</taxon>
        <taxon>Pseudomonadati</taxon>
        <taxon>Pseudomonadota</taxon>
        <taxon>Alphaproteobacteria</taxon>
        <taxon>Geminicoccales</taxon>
        <taxon>Geminicoccaceae</taxon>
        <taxon>Tistrella</taxon>
    </lineage>
</organism>
<keyword evidence="5" id="KW-0479">Metal-binding</keyword>
<dbReference type="SUPFAM" id="SSF81301">
    <property type="entry name" value="Nucleotidyltransferase"/>
    <property type="match status" value="1"/>
</dbReference>
<evidence type="ECO:0000259" key="10">
    <source>
        <dbReference type="Pfam" id="PF12627"/>
    </source>
</evidence>
<evidence type="ECO:0000256" key="7">
    <source>
        <dbReference type="ARBA" id="ARBA00022842"/>
    </source>
</evidence>
<evidence type="ECO:0000256" key="8">
    <source>
        <dbReference type="RuleBase" id="RU003953"/>
    </source>
</evidence>
<dbReference type="InterPro" id="IPR050264">
    <property type="entry name" value="Bact_CCA-adding_enz_type3_sf"/>
</dbReference>
<comment type="caution">
    <text evidence="11">The sequence shown here is derived from an EMBL/GenBank/DDBJ whole genome shotgun (WGS) entry which is preliminary data.</text>
</comment>
<keyword evidence="7" id="KW-0460">Magnesium</keyword>
<evidence type="ECO:0000313" key="11">
    <source>
        <dbReference type="EMBL" id="KYO52247.1"/>
    </source>
</evidence>
<dbReference type="GO" id="GO:0016779">
    <property type="term" value="F:nucleotidyltransferase activity"/>
    <property type="evidence" value="ECO:0007669"/>
    <property type="project" value="UniProtKB-KW"/>
</dbReference>
<name>A0A162KVM8_9PROT</name>
<dbReference type="GO" id="GO:0008033">
    <property type="term" value="P:tRNA processing"/>
    <property type="evidence" value="ECO:0007669"/>
    <property type="project" value="UniProtKB-KW"/>
</dbReference>
<dbReference type="Pfam" id="PF12627">
    <property type="entry name" value="PolyA_pol_RNAbd"/>
    <property type="match status" value="1"/>
</dbReference>
<dbReference type="GeneID" id="97242834"/>
<dbReference type="Proteomes" id="UP000075787">
    <property type="component" value="Unassembled WGS sequence"/>
</dbReference>
<keyword evidence="2 8" id="KW-0808">Transferase</keyword>
<gene>
    <name evidence="11" type="ORF">AUP44_05810</name>
</gene>
<evidence type="ECO:0000256" key="6">
    <source>
        <dbReference type="ARBA" id="ARBA00022741"/>
    </source>
</evidence>
<keyword evidence="6" id="KW-0547">Nucleotide-binding</keyword>
<dbReference type="AlphaFoldDB" id="A0A162KVM8"/>
<dbReference type="OrthoDB" id="9805698at2"/>
<protein>
    <recommendedName>
        <fullName evidence="13">CCA tRNA nucleotidyltransferase</fullName>
    </recommendedName>
</protein>
<dbReference type="PANTHER" id="PTHR46173">
    <property type="entry name" value="CCA TRNA NUCLEOTIDYLTRANSFERASE 1, MITOCHONDRIAL"/>
    <property type="match status" value="1"/>
</dbReference>
<accession>A0A162KVM8</accession>
<evidence type="ECO:0000256" key="2">
    <source>
        <dbReference type="ARBA" id="ARBA00022679"/>
    </source>
</evidence>
<dbReference type="RefSeq" id="WP_062764555.1">
    <property type="nucleotide sequence ID" value="NZ_CP121045.1"/>
</dbReference>
<reference evidence="11 12" key="1">
    <citation type="submission" date="2015-12" db="EMBL/GenBank/DDBJ databases">
        <title>Genome sequence of Tistrella mobilis MCCC 1A02139.</title>
        <authorList>
            <person name="Lu L."/>
            <person name="Lai Q."/>
            <person name="Shao Z."/>
            <person name="Qian P."/>
        </authorList>
    </citation>
    <scope>NUCLEOTIDE SEQUENCE [LARGE SCALE GENOMIC DNA]</scope>
    <source>
        <strain evidence="11 12">MCCC 1A02139</strain>
    </source>
</reference>
<comment type="cofactor">
    <cofactor evidence="1">
        <name>Mg(2+)</name>
        <dbReference type="ChEBI" id="CHEBI:18420"/>
    </cofactor>
</comment>
<dbReference type="PANTHER" id="PTHR46173:SF1">
    <property type="entry name" value="CCA TRNA NUCLEOTIDYLTRANSFERASE 1, MITOCHONDRIAL"/>
    <property type="match status" value="1"/>
</dbReference>
<dbReference type="GO" id="GO:0046872">
    <property type="term" value="F:metal ion binding"/>
    <property type="evidence" value="ECO:0007669"/>
    <property type="project" value="UniProtKB-KW"/>
</dbReference>
<dbReference type="InterPro" id="IPR002646">
    <property type="entry name" value="PolA_pol_head_dom"/>
</dbReference>
<dbReference type="Pfam" id="PF01743">
    <property type="entry name" value="PolyA_pol"/>
    <property type="match status" value="1"/>
</dbReference>
<dbReference type="Gene3D" id="1.10.3090.10">
    <property type="entry name" value="cca-adding enzyme, domain 2"/>
    <property type="match status" value="1"/>
</dbReference>
<evidence type="ECO:0000256" key="3">
    <source>
        <dbReference type="ARBA" id="ARBA00022694"/>
    </source>
</evidence>
<feature type="domain" description="tRNA nucleotidyltransferase/poly(A) polymerase RNA and SrmB- binding" evidence="10">
    <location>
        <begin position="202"/>
        <end position="254"/>
    </location>
</feature>
<dbReference type="EMBL" id="LPZR01000158">
    <property type="protein sequence ID" value="KYO52247.1"/>
    <property type="molecule type" value="Genomic_DNA"/>
</dbReference>
<feature type="domain" description="Poly A polymerase head" evidence="9">
    <location>
        <begin position="45"/>
        <end position="167"/>
    </location>
</feature>
<evidence type="ECO:0008006" key="13">
    <source>
        <dbReference type="Google" id="ProtNLM"/>
    </source>
</evidence>
<dbReference type="CDD" id="cd05398">
    <property type="entry name" value="NT_ClassII-CCAase"/>
    <property type="match status" value="1"/>
</dbReference>
<dbReference type="GO" id="GO:0000166">
    <property type="term" value="F:nucleotide binding"/>
    <property type="evidence" value="ECO:0007669"/>
    <property type="project" value="UniProtKB-KW"/>
</dbReference>